<feature type="transmembrane region" description="Helical" evidence="2">
    <location>
        <begin position="53"/>
        <end position="71"/>
    </location>
</feature>
<evidence type="ECO:0000256" key="1">
    <source>
        <dbReference type="SAM" id="MobiDB-lite"/>
    </source>
</evidence>
<feature type="transmembrane region" description="Helical" evidence="2">
    <location>
        <begin position="143"/>
        <end position="162"/>
    </location>
</feature>
<keyword evidence="2" id="KW-0812">Transmembrane</keyword>
<accession>A0A015KQC6</accession>
<sequence>MQVSTSTRIATALVVAKLFNDILPVLAQAGGNAGGNSESLESFISRRAVRNTWIAFWILWIIWALISLLDYTTRDRNYTRGGDGVESGDRNNNNPRNKGFSRFVNGGNGAKRAARLARDLLLGLLSALVMNTFARGSAISVEIITWFYLGIAIIMLLVEILVDSKIAKIFFGIVEFGLLLTIFSLSYRNGWEIFNSLTQYILAT</sequence>
<dbReference type="Proteomes" id="UP000022910">
    <property type="component" value="Unassembled WGS sequence"/>
</dbReference>
<gene>
    <name evidence="3" type="ORF">RirG_093040</name>
</gene>
<keyword evidence="4" id="KW-1185">Reference proteome</keyword>
<keyword evidence="2" id="KW-0472">Membrane</keyword>
<dbReference type="HOGENOM" id="CLU_1390909_0_0_1"/>
<feature type="region of interest" description="Disordered" evidence="1">
    <location>
        <begin position="80"/>
        <end position="101"/>
    </location>
</feature>
<feature type="transmembrane region" description="Helical" evidence="2">
    <location>
        <begin position="169"/>
        <end position="187"/>
    </location>
</feature>
<name>A0A015KQC6_RHIIW</name>
<comment type="caution">
    <text evidence="3">The sequence shown here is derived from an EMBL/GenBank/DDBJ whole genome shotgun (WGS) entry which is preliminary data.</text>
</comment>
<protein>
    <submittedName>
        <fullName evidence="3">Uncharacterized protein</fullName>
    </submittedName>
</protein>
<proteinExistence type="predicted"/>
<evidence type="ECO:0000313" key="3">
    <source>
        <dbReference type="EMBL" id="EXX69794.1"/>
    </source>
</evidence>
<organism evidence="3 4">
    <name type="scientific">Rhizophagus irregularis (strain DAOM 197198w)</name>
    <name type="common">Glomus intraradices</name>
    <dbReference type="NCBI Taxonomy" id="1432141"/>
    <lineage>
        <taxon>Eukaryota</taxon>
        <taxon>Fungi</taxon>
        <taxon>Fungi incertae sedis</taxon>
        <taxon>Mucoromycota</taxon>
        <taxon>Glomeromycotina</taxon>
        <taxon>Glomeromycetes</taxon>
        <taxon>Glomerales</taxon>
        <taxon>Glomeraceae</taxon>
        <taxon>Rhizophagus</taxon>
    </lineage>
</organism>
<reference evidence="3 4" key="1">
    <citation type="submission" date="2014-02" db="EMBL/GenBank/DDBJ databases">
        <title>Single nucleus genome sequencing reveals high similarity among nuclei of an endomycorrhizal fungus.</title>
        <authorList>
            <person name="Lin K."/>
            <person name="Geurts R."/>
            <person name="Zhang Z."/>
            <person name="Limpens E."/>
            <person name="Saunders D.G."/>
            <person name="Mu D."/>
            <person name="Pang E."/>
            <person name="Cao H."/>
            <person name="Cha H."/>
            <person name="Lin T."/>
            <person name="Zhou Q."/>
            <person name="Shang Y."/>
            <person name="Li Y."/>
            <person name="Ivanov S."/>
            <person name="Sharma T."/>
            <person name="Velzen R.V."/>
            <person name="Ruijter N.D."/>
            <person name="Aanen D.K."/>
            <person name="Win J."/>
            <person name="Kamoun S."/>
            <person name="Bisseling T."/>
            <person name="Huang S."/>
        </authorList>
    </citation>
    <scope>NUCLEOTIDE SEQUENCE [LARGE SCALE GENOMIC DNA]</scope>
    <source>
        <strain evidence="4">DAOM197198w</strain>
    </source>
</reference>
<dbReference type="AlphaFoldDB" id="A0A015KQC6"/>
<evidence type="ECO:0000256" key="2">
    <source>
        <dbReference type="SAM" id="Phobius"/>
    </source>
</evidence>
<dbReference type="OMA" id="ASYEHRY"/>
<evidence type="ECO:0000313" key="4">
    <source>
        <dbReference type="Proteomes" id="UP000022910"/>
    </source>
</evidence>
<dbReference type="OrthoDB" id="2446850at2759"/>
<dbReference type="EMBL" id="JEMT01016780">
    <property type="protein sequence ID" value="EXX69794.1"/>
    <property type="molecule type" value="Genomic_DNA"/>
</dbReference>
<feature type="transmembrane region" description="Helical" evidence="2">
    <location>
        <begin position="120"/>
        <end position="137"/>
    </location>
</feature>
<keyword evidence="2" id="KW-1133">Transmembrane helix</keyword>